<protein>
    <submittedName>
        <fullName evidence="2">Uncharacterized protein</fullName>
    </submittedName>
</protein>
<sequence>MDEAPNSCMDSDNLYSSTIPWANEFDFGEEVELSKIFDMPQEQHLNTSELPKVVPMNTTNISSHSSTDKNTSRITYPITLDNDDDYSLSYIYSMGLKNEENPKTFIPIPIVMEKQGETTNDMILQQPLPKIPILEKFERESSLKSKFTTNQPMRTSTDSWKEKENNKTNDMILQQPMAHILTLEKLESYLIKSKLMVGQENGISSGGYGVLSSLDNEFPQNTRIDQNSSESILNIPQNFDEYTQGYGYSNEAVTLRSLNSGNGNEDGAPELPMTTTNISGYSSTDKNSSKITHPITVDDYSLSYIYFMGCKNSTSEKLQNHSIESKLMVGQQNGILSSLDNEFPQNTRIRQNSAEPIFNTPHNFNEHTQGYGYSNEAISLRSLKSRKENEDGAPAQLQSSWVQSWNTQDIHIKNQPTRLGKHFVYLREISICVDMLNMWKMIYLPS</sequence>
<dbReference type="AlphaFoldDB" id="A0AAN8TY61"/>
<keyword evidence="3" id="KW-1185">Reference proteome</keyword>
<proteinExistence type="predicted"/>
<name>A0AAN8TY61_SOLBU</name>
<feature type="compositionally biased region" description="Polar residues" evidence="1">
    <location>
        <begin position="273"/>
        <end position="289"/>
    </location>
</feature>
<dbReference type="EMBL" id="JBANQN010000002">
    <property type="protein sequence ID" value="KAK6797058.1"/>
    <property type="molecule type" value="Genomic_DNA"/>
</dbReference>
<comment type="caution">
    <text evidence="2">The sequence shown here is derived from an EMBL/GenBank/DDBJ whole genome shotgun (WGS) entry which is preliminary data.</text>
</comment>
<dbReference type="Proteomes" id="UP001371456">
    <property type="component" value="Unassembled WGS sequence"/>
</dbReference>
<evidence type="ECO:0000313" key="3">
    <source>
        <dbReference type="Proteomes" id="UP001371456"/>
    </source>
</evidence>
<reference evidence="2 3" key="1">
    <citation type="submission" date="2024-02" db="EMBL/GenBank/DDBJ databases">
        <title>de novo genome assembly of Solanum bulbocastanum strain 11H21.</title>
        <authorList>
            <person name="Hosaka A.J."/>
        </authorList>
    </citation>
    <scope>NUCLEOTIDE SEQUENCE [LARGE SCALE GENOMIC DNA]</scope>
    <source>
        <tissue evidence="2">Young leaves</tissue>
    </source>
</reference>
<accession>A0AAN8TY61</accession>
<gene>
    <name evidence="2" type="ORF">RDI58_004759</name>
</gene>
<evidence type="ECO:0000256" key="1">
    <source>
        <dbReference type="SAM" id="MobiDB-lite"/>
    </source>
</evidence>
<feature type="region of interest" description="Disordered" evidence="1">
    <location>
        <begin position="258"/>
        <end position="289"/>
    </location>
</feature>
<evidence type="ECO:0000313" key="2">
    <source>
        <dbReference type="EMBL" id="KAK6797058.1"/>
    </source>
</evidence>
<organism evidence="2 3">
    <name type="scientific">Solanum bulbocastanum</name>
    <name type="common">Wild potato</name>
    <dbReference type="NCBI Taxonomy" id="147425"/>
    <lineage>
        <taxon>Eukaryota</taxon>
        <taxon>Viridiplantae</taxon>
        <taxon>Streptophyta</taxon>
        <taxon>Embryophyta</taxon>
        <taxon>Tracheophyta</taxon>
        <taxon>Spermatophyta</taxon>
        <taxon>Magnoliopsida</taxon>
        <taxon>eudicotyledons</taxon>
        <taxon>Gunneridae</taxon>
        <taxon>Pentapetalae</taxon>
        <taxon>asterids</taxon>
        <taxon>lamiids</taxon>
        <taxon>Solanales</taxon>
        <taxon>Solanaceae</taxon>
        <taxon>Solanoideae</taxon>
        <taxon>Solaneae</taxon>
        <taxon>Solanum</taxon>
    </lineage>
</organism>